<keyword evidence="7" id="KW-1185">Reference proteome</keyword>
<comment type="caution">
    <text evidence="6">The sequence shown here is derived from an EMBL/GenBank/DDBJ whole genome shotgun (WGS) entry which is preliminary data.</text>
</comment>
<evidence type="ECO:0000256" key="3">
    <source>
        <dbReference type="ARBA" id="ARBA00022989"/>
    </source>
</evidence>
<reference evidence="6 7" key="1">
    <citation type="journal article" date="2024" name="Commun. Biol.">
        <title>Comparative genomic analysis of thermophilic fungi reveals convergent evolutionary adaptations and gene losses.</title>
        <authorList>
            <person name="Steindorff A.S."/>
            <person name="Aguilar-Pontes M.V."/>
            <person name="Robinson A.J."/>
            <person name="Andreopoulos B."/>
            <person name="LaButti K."/>
            <person name="Kuo A."/>
            <person name="Mondo S."/>
            <person name="Riley R."/>
            <person name="Otillar R."/>
            <person name="Haridas S."/>
            <person name="Lipzen A."/>
            <person name="Grimwood J."/>
            <person name="Schmutz J."/>
            <person name="Clum A."/>
            <person name="Reid I.D."/>
            <person name="Moisan M.C."/>
            <person name="Butler G."/>
            <person name="Nguyen T.T.M."/>
            <person name="Dewar K."/>
            <person name="Conant G."/>
            <person name="Drula E."/>
            <person name="Henrissat B."/>
            <person name="Hansel C."/>
            <person name="Singer S."/>
            <person name="Hutchinson M.I."/>
            <person name="de Vries R.P."/>
            <person name="Natvig D.O."/>
            <person name="Powell A.J."/>
            <person name="Tsang A."/>
            <person name="Grigoriev I.V."/>
        </authorList>
    </citation>
    <scope>NUCLEOTIDE SEQUENCE [LARGE SCALE GENOMIC DNA]</scope>
    <source>
        <strain evidence="6 7">CBS 494.80</strain>
    </source>
</reference>
<dbReference type="Gene3D" id="1.20.120.550">
    <property type="entry name" value="Membrane associated eicosanoid/glutathione metabolism-like domain"/>
    <property type="match status" value="1"/>
</dbReference>
<evidence type="ECO:0000256" key="5">
    <source>
        <dbReference type="SAM" id="Phobius"/>
    </source>
</evidence>
<evidence type="ECO:0000313" key="6">
    <source>
        <dbReference type="EMBL" id="KAL2060109.1"/>
    </source>
</evidence>
<dbReference type="Proteomes" id="UP001595075">
    <property type="component" value="Unassembled WGS sequence"/>
</dbReference>
<comment type="subcellular location">
    <subcellularLocation>
        <location evidence="1">Membrane</location>
    </subcellularLocation>
</comment>
<dbReference type="SUPFAM" id="SSF161084">
    <property type="entry name" value="MAPEG domain-like"/>
    <property type="match status" value="1"/>
</dbReference>
<evidence type="ECO:0000256" key="1">
    <source>
        <dbReference type="ARBA" id="ARBA00004370"/>
    </source>
</evidence>
<dbReference type="Pfam" id="PF01124">
    <property type="entry name" value="MAPEG"/>
    <property type="match status" value="1"/>
</dbReference>
<evidence type="ECO:0000256" key="4">
    <source>
        <dbReference type="ARBA" id="ARBA00023136"/>
    </source>
</evidence>
<keyword evidence="3 5" id="KW-1133">Transmembrane helix</keyword>
<accession>A0ABR4BST2</accession>
<keyword evidence="2 5" id="KW-0812">Transmembrane</keyword>
<feature type="transmembrane region" description="Helical" evidence="5">
    <location>
        <begin position="135"/>
        <end position="157"/>
    </location>
</feature>
<feature type="transmembrane region" description="Helical" evidence="5">
    <location>
        <begin position="63"/>
        <end position="87"/>
    </location>
</feature>
<evidence type="ECO:0000313" key="7">
    <source>
        <dbReference type="Proteomes" id="UP001595075"/>
    </source>
</evidence>
<dbReference type="InterPro" id="IPR023352">
    <property type="entry name" value="MAPEG-like_dom_sf"/>
</dbReference>
<keyword evidence="4 5" id="KW-0472">Membrane</keyword>
<dbReference type="PANTHER" id="PTHR35371">
    <property type="entry name" value="INNER MEMBRANE PROTEIN"/>
    <property type="match status" value="1"/>
</dbReference>
<evidence type="ECO:0008006" key="8">
    <source>
        <dbReference type="Google" id="ProtNLM"/>
    </source>
</evidence>
<organism evidence="6 7">
    <name type="scientific">Oculimacula yallundae</name>
    <dbReference type="NCBI Taxonomy" id="86028"/>
    <lineage>
        <taxon>Eukaryota</taxon>
        <taxon>Fungi</taxon>
        <taxon>Dikarya</taxon>
        <taxon>Ascomycota</taxon>
        <taxon>Pezizomycotina</taxon>
        <taxon>Leotiomycetes</taxon>
        <taxon>Helotiales</taxon>
        <taxon>Ploettnerulaceae</taxon>
        <taxon>Oculimacula</taxon>
    </lineage>
</organism>
<sequence>MSSSLFDGVENANGLLLAAISPMFLAFIPVTNYLTTPNGFIQKTLETLLSLIPGSENITVDRAIPALSAFYIFWTFAATGAASAAGLGSNPRKDVTSLRGLPLRLRSAHYNTMEMFPGFALAATLAQTTAPSNQVLINLLGLHVLAKVAVYYPAYLLDIAPLRSLAHFVATSSVINVAWQVAKGAR</sequence>
<dbReference type="InterPro" id="IPR001129">
    <property type="entry name" value="Membr-assoc_MAPEG"/>
</dbReference>
<dbReference type="EMBL" id="JAZHXI010000024">
    <property type="protein sequence ID" value="KAL2060109.1"/>
    <property type="molecule type" value="Genomic_DNA"/>
</dbReference>
<gene>
    <name evidence="6" type="ORF">VTL71DRAFT_9931</name>
</gene>
<name>A0ABR4BST2_9HELO</name>
<feature type="transmembrane region" description="Helical" evidence="5">
    <location>
        <begin position="12"/>
        <end position="30"/>
    </location>
</feature>
<evidence type="ECO:0000256" key="2">
    <source>
        <dbReference type="ARBA" id="ARBA00022692"/>
    </source>
</evidence>
<proteinExistence type="predicted"/>
<dbReference type="PANTHER" id="PTHR35371:SF1">
    <property type="entry name" value="BLR7753 PROTEIN"/>
    <property type="match status" value="1"/>
</dbReference>
<protein>
    <recommendedName>
        <fullName evidence="8">MAPEG family protein</fullName>
    </recommendedName>
</protein>